<feature type="signal peptide" evidence="2">
    <location>
        <begin position="1"/>
        <end position="19"/>
    </location>
</feature>
<feature type="transmembrane region" description="Helical" evidence="1">
    <location>
        <begin position="116"/>
        <end position="134"/>
    </location>
</feature>
<dbReference type="GeneID" id="13281979"/>
<feature type="transmembrane region" description="Helical" evidence="1">
    <location>
        <begin position="154"/>
        <end position="172"/>
    </location>
</feature>
<evidence type="ECO:0000256" key="2">
    <source>
        <dbReference type="SAM" id="SignalP"/>
    </source>
</evidence>
<dbReference type="OrthoDB" id="3210850at2759"/>
<dbReference type="HOGENOM" id="CLU_060593_1_0_1"/>
<reference evidence="4" key="1">
    <citation type="journal article" date="2011" name="Nat. Commun.">
        <title>Effector diversification within compartments of the Leptosphaeria maculans genome affected by Repeat-Induced Point mutations.</title>
        <authorList>
            <person name="Rouxel T."/>
            <person name="Grandaubert J."/>
            <person name="Hane J.K."/>
            <person name="Hoede C."/>
            <person name="van de Wouw A.P."/>
            <person name="Couloux A."/>
            <person name="Dominguez V."/>
            <person name="Anthouard V."/>
            <person name="Bally P."/>
            <person name="Bourras S."/>
            <person name="Cozijnsen A.J."/>
            <person name="Ciuffetti L.M."/>
            <person name="Degrave A."/>
            <person name="Dilmaghani A."/>
            <person name="Duret L."/>
            <person name="Fudal I."/>
            <person name="Goodwin S.B."/>
            <person name="Gout L."/>
            <person name="Glaser N."/>
            <person name="Linglin J."/>
            <person name="Kema G.H.J."/>
            <person name="Lapalu N."/>
            <person name="Lawrence C.B."/>
            <person name="May K."/>
            <person name="Meyer M."/>
            <person name="Ollivier B."/>
            <person name="Poulain J."/>
            <person name="Schoch C.L."/>
            <person name="Simon A."/>
            <person name="Spatafora J.W."/>
            <person name="Stachowiak A."/>
            <person name="Turgeon B.G."/>
            <person name="Tyler B.M."/>
            <person name="Vincent D."/>
            <person name="Weissenbach J."/>
            <person name="Amselem J."/>
            <person name="Quesneville H."/>
            <person name="Oliver R.P."/>
            <person name="Wincker P."/>
            <person name="Balesdent M.-H."/>
            <person name="Howlett B.J."/>
        </authorList>
    </citation>
    <scope>NUCLEOTIDE SEQUENCE [LARGE SCALE GENOMIC DNA]</scope>
    <source>
        <strain evidence="4">JN3 / isolate v23.1.3 / race Av1-4-5-6-7-8</strain>
    </source>
</reference>
<dbReference type="VEuPathDB" id="FungiDB:LEMA_P090110.1"/>
<dbReference type="AlphaFoldDB" id="E5A1N5"/>
<evidence type="ECO:0000256" key="1">
    <source>
        <dbReference type="SAM" id="Phobius"/>
    </source>
</evidence>
<dbReference type="eggNOG" id="ENOG502TENE">
    <property type="taxonomic scope" value="Eukaryota"/>
</dbReference>
<organism evidence="4">
    <name type="scientific">Leptosphaeria maculans (strain JN3 / isolate v23.1.3 / race Av1-4-5-6-7-8)</name>
    <name type="common">Blackleg fungus</name>
    <name type="synonym">Phoma lingam</name>
    <dbReference type="NCBI Taxonomy" id="985895"/>
    <lineage>
        <taxon>Eukaryota</taxon>
        <taxon>Fungi</taxon>
        <taxon>Dikarya</taxon>
        <taxon>Ascomycota</taxon>
        <taxon>Pezizomycotina</taxon>
        <taxon>Dothideomycetes</taxon>
        <taxon>Pleosporomycetidae</taxon>
        <taxon>Pleosporales</taxon>
        <taxon>Pleosporineae</taxon>
        <taxon>Leptosphaeriaceae</taxon>
        <taxon>Plenodomus</taxon>
        <taxon>Plenodomus lingam/Leptosphaeria maculans species complex</taxon>
    </lineage>
</organism>
<dbReference type="RefSeq" id="XP_003841081.1">
    <property type="nucleotide sequence ID" value="XM_003841033.1"/>
</dbReference>
<keyword evidence="1" id="KW-1133">Transmembrane helix</keyword>
<keyword evidence="4" id="KW-1185">Reference proteome</keyword>
<protein>
    <submittedName>
        <fullName evidence="3">Uncharacterized protein</fullName>
    </submittedName>
</protein>
<keyword evidence="1" id="KW-0472">Membrane</keyword>
<evidence type="ECO:0000313" key="3">
    <source>
        <dbReference type="EMBL" id="CBX97602.1"/>
    </source>
</evidence>
<sequence>MRTLSLAVVLLGASSPALGAAFSAETPGRSDDRSGARVGERAKDRMVVVVMCIVYTFLLATVQGYRFGRVACSKPETKVSDVLVFTQGFVSIAFILAIGVKSAVLGAETDSQCHGAIWLCIGLYGASKMVLYLFLLERIHIVRAPFVDRRRDSIYLMGTIATVAPFSVILGYEFKDPIAELSSKTGQCRIGLQPYAAIAIMVFDIITNILLTAIFAWQLRPALKAADPPRTSWHTHGARGEREQASLLSSIRCIFRVGRADSGRMSMRSNIRIMLVRNVVGSSLILLVTAANNIIYLAWRSAILSHICLLMCMTDVVLCMLITNWLTMRYPRDNADSQCPFTFTMPDLPYDGTCNPRYAASSRPSNHSRIDEGGERSLQLAPQVEYPPNVNARDSKMLHASLRLDTH</sequence>
<feature type="chain" id="PRO_5003194758" evidence="2">
    <location>
        <begin position="20"/>
        <end position="407"/>
    </location>
</feature>
<feature type="transmembrane region" description="Helical" evidence="1">
    <location>
        <begin position="274"/>
        <end position="297"/>
    </location>
</feature>
<accession>E5A1N5</accession>
<evidence type="ECO:0000313" key="4">
    <source>
        <dbReference type="Proteomes" id="UP000002668"/>
    </source>
</evidence>
<feature type="transmembrane region" description="Helical" evidence="1">
    <location>
        <begin position="192"/>
        <end position="217"/>
    </location>
</feature>
<dbReference type="OMA" id="HACLLMC"/>
<gene>
    <name evidence="3" type="ORF">LEMA_P090110.1</name>
</gene>
<dbReference type="InParanoid" id="E5A1N5"/>
<keyword evidence="2" id="KW-0732">Signal</keyword>
<feature type="transmembrane region" description="Helical" evidence="1">
    <location>
        <begin position="45"/>
        <end position="62"/>
    </location>
</feature>
<dbReference type="EMBL" id="FP929132">
    <property type="protein sequence ID" value="CBX97602.1"/>
    <property type="molecule type" value="Genomic_DNA"/>
</dbReference>
<feature type="transmembrane region" description="Helical" evidence="1">
    <location>
        <begin position="82"/>
        <end position="104"/>
    </location>
</feature>
<dbReference type="Proteomes" id="UP000002668">
    <property type="component" value="Genome"/>
</dbReference>
<keyword evidence="1" id="KW-0812">Transmembrane</keyword>
<feature type="transmembrane region" description="Helical" evidence="1">
    <location>
        <begin position="303"/>
        <end position="326"/>
    </location>
</feature>
<dbReference type="PANTHER" id="PTHR38848">
    <property type="entry name" value="G-PROTEIN COUPLED RECEPTORS FAMILY 3 PROFILE DOMAIN-CONTAINING PROTEIN"/>
    <property type="match status" value="1"/>
</dbReference>
<name>E5A1N5_LEPMJ</name>
<proteinExistence type="predicted"/>
<dbReference type="PANTHER" id="PTHR38848:SF3">
    <property type="entry name" value="G-PROTEIN COUPLED RECEPTORS FAMILY 3 PROFILE DOMAIN-CONTAINING PROTEIN"/>
    <property type="match status" value="1"/>
</dbReference>